<feature type="non-terminal residue" evidence="2">
    <location>
        <position position="98"/>
    </location>
</feature>
<dbReference type="Proteomes" id="UP001194580">
    <property type="component" value="Unassembled WGS sequence"/>
</dbReference>
<comment type="caution">
    <text evidence="2">The sequence shown here is derived from an EMBL/GenBank/DDBJ whole genome shotgun (WGS) entry which is preliminary data.</text>
</comment>
<dbReference type="EMBL" id="JAAAIL010003707">
    <property type="protein sequence ID" value="KAG0249467.1"/>
    <property type="molecule type" value="Genomic_DNA"/>
</dbReference>
<dbReference type="AlphaFoldDB" id="A0AAD4H0L5"/>
<feature type="region of interest" description="Disordered" evidence="1">
    <location>
        <begin position="1"/>
        <end position="27"/>
    </location>
</feature>
<evidence type="ECO:0000256" key="1">
    <source>
        <dbReference type="SAM" id="MobiDB-lite"/>
    </source>
</evidence>
<evidence type="ECO:0000313" key="2">
    <source>
        <dbReference type="EMBL" id="KAG0249467.1"/>
    </source>
</evidence>
<evidence type="ECO:0000313" key="3">
    <source>
        <dbReference type="Proteomes" id="UP001194580"/>
    </source>
</evidence>
<reference evidence="2" key="1">
    <citation type="journal article" date="2020" name="Fungal Divers.">
        <title>Resolving the Mortierellaceae phylogeny through synthesis of multi-gene phylogenetics and phylogenomics.</title>
        <authorList>
            <person name="Vandepol N."/>
            <person name="Liber J."/>
            <person name="Desiro A."/>
            <person name="Na H."/>
            <person name="Kennedy M."/>
            <person name="Barry K."/>
            <person name="Grigoriev I.V."/>
            <person name="Miller A.N."/>
            <person name="O'Donnell K."/>
            <person name="Stajich J.E."/>
            <person name="Bonito G."/>
        </authorList>
    </citation>
    <scope>NUCLEOTIDE SEQUENCE</scope>
    <source>
        <strain evidence="2">NRRL 28262</strain>
    </source>
</reference>
<sequence length="98" mass="10505">SQTMLSSKSEEPSLGSQPATPNAVQTETAFAATIPAVDDDLLSLKCHRLEEQDDPLYIPLQAKPSLQSSDDTLFPLMEKTLEFLAGPGQVFLLLGDSG</sequence>
<gene>
    <name evidence="2" type="ORF">BGZ95_007537</name>
</gene>
<organism evidence="2 3">
    <name type="scientific">Linnemannia exigua</name>
    <dbReference type="NCBI Taxonomy" id="604196"/>
    <lineage>
        <taxon>Eukaryota</taxon>
        <taxon>Fungi</taxon>
        <taxon>Fungi incertae sedis</taxon>
        <taxon>Mucoromycota</taxon>
        <taxon>Mortierellomycotina</taxon>
        <taxon>Mortierellomycetes</taxon>
        <taxon>Mortierellales</taxon>
        <taxon>Mortierellaceae</taxon>
        <taxon>Linnemannia</taxon>
    </lineage>
</organism>
<feature type="non-terminal residue" evidence="2">
    <location>
        <position position="1"/>
    </location>
</feature>
<protein>
    <submittedName>
        <fullName evidence="2">Uncharacterized protein</fullName>
    </submittedName>
</protein>
<accession>A0AAD4H0L5</accession>
<proteinExistence type="predicted"/>
<name>A0AAD4H0L5_9FUNG</name>
<keyword evidence="3" id="KW-1185">Reference proteome</keyword>
<feature type="compositionally biased region" description="Polar residues" evidence="1">
    <location>
        <begin position="14"/>
        <end position="27"/>
    </location>
</feature>